<gene>
    <name evidence="2" type="ORF">GCM10011515_23570</name>
</gene>
<keyword evidence="3" id="KW-1185">Reference proteome</keyword>
<feature type="domain" description="Methyltransferase FkbM" evidence="1">
    <location>
        <begin position="73"/>
        <end position="240"/>
    </location>
</feature>
<dbReference type="NCBIfam" id="TIGR01444">
    <property type="entry name" value="fkbM_fam"/>
    <property type="match status" value="1"/>
</dbReference>
<dbReference type="PANTHER" id="PTHR34203">
    <property type="entry name" value="METHYLTRANSFERASE, FKBM FAMILY PROTEIN"/>
    <property type="match status" value="1"/>
</dbReference>
<dbReference type="Pfam" id="PF05050">
    <property type="entry name" value="Methyltransf_21"/>
    <property type="match status" value="1"/>
</dbReference>
<name>A0ABQ1SC05_9SPHN</name>
<dbReference type="Gene3D" id="3.40.50.150">
    <property type="entry name" value="Vaccinia Virus protein VP39"/>
    <property type="match status" value="1"/>
</dbReference>
<sequence length="293" mass="33232">MRATQSNARRKLALYGAIERLIPRRRIWQLGRFLYQGARRDLINHPEVNGEYGLLDKMLPWWRAAEGDLAFLDVGANHGDWSVALLRRLGSDRARTFLWAFEPAPAQASEAESRLIQASSGACVALERVAVSDNSGWASFDVTGEKTGNSGIAGPEARGHLIDVPLIRLDEYPLNSFNGPIRLIKIDTEGNDFNVIKGAKKLFDAARIEICQFEYNWRWMDFGYNLRDVFNWIEGRNYKLGALTSEGVEIHQAWHPELERFFETNFVLIREDIIERTGANVMAFDHANVAVPL</sequence>
<dbReference type="InterPro" id="IPR006342">
    <property type="entry name" value="FkbM_mtfrase"/>
</dbReference>
<comment type="caution">
    <text evidence="2">The sequence shown here is derived from an EMBL/GenBank/DDBJ whole genome shotgun (WGS) entry which is preliminary data.</text>
</comment>
<evidence type="ECO:0000313" key="2">
    <source>
        <dbReference type="EMBL" id="GGE03223.1"/>
    </source>
</evidence>
<accession>A0ABQ1SC05</accession>
<organism evidence="2 3">
    <name type="scientific">Tsuneonella deserti</name>
    <dbReference type="NCBI Taxonomy" id="2035528"/>
    <lineage>
        <taxon>Bacteria</taxon>
        <taxon>Pseudomonadati</taxon>
        <taxon>Pseudomonadota</taxon>
        <taxon>Alphaproteobacteria</taxon>
        <taxon>Sphingomonadales</taxon>
        <taxon>Erythrobacteraceae</taxon>
        <taxon>Tsuneonella</taxon>
    </lineage>
</organism>
<protein>
    <recommendedName>
        <fullName evidence="1">Methyltransferase FkbM domain-containing protein</fullName>
    </recommendedName>
</protein>
<dbReference type="PANTHER" id="PTHR34203:SF15">
    <property type="entry name" value="SLL1173 PROTEIN"/>
    <property type="match status" value="1"/>
</dbReference>
<proteinExistence type="predicted"/>
<dbReference type="SUPFAM" id="SSF53335">
    <property type="entry name" value="S-adenosyl-L-methionine-dependent methyltransferases"/>
    <property type="match status" value="1"/>
</dbReference>
<dbReference type="InterPro" id="IPR029063">
    <property type="entry name" value="SAM-dependent_MTases_sf"/>
</dbReference>
<evidence type="ECO:0000313" key="3">
    <source>
        <dbReference type="Proteomes" id="UP000619041"/>
    </source>
</evidence>
<dbReference type="InterPro" id="IPR052514">
    <property type="entry name" value="SAM-dependent_MTase"/>
</dbReference>
<evidence type="ECO:0000259" key="1">
    <source>
        <dbReference type="Pfam" id="PF05050"/>
    </source>
</evidence>
<dbReference type="EMBL" id="BMKL01000001">
    <property type="protein sequence ID" value="GGE03223.1"/>
    <property type="molecule type" value="Genomic_DNA"/>
</dbReference>
<reference evidence="3" key="1">
    <citation type="journal article" date="2019" name="Int. J. Syst. Evol. Microbiol.">
        <title>The Global Catalogue of Microorganisms (GCM) 10K type strain sequencing project: providing services to taxonomists for standard genome sequencing and annotation.</title>
        <authorList>
            <consortium name="The Broad Institute Genomics Platform"/>
            <consortium name="The Broad Institute Genome Sequencing Center for Infectious Disease"/>
            <person name="Wu L."/>
            <person name="Ma J."/>
        </authorList>
    </citation>
    <scope>NUCLEOTIDE SEQUENCE [LARGE SCALE GENOMIC DNA]</scope>
    <source>
        <strain evidence="3">CGMCC 1.15959</strain>
    </source>
</reference>
<dbReference type="Proteomes" id="UP000619041">
    <property type="component" value="Unassembled WGS sequence"/>
</dbReference>